<dbReference type="OMA" id="WYDILAM"/>
<evidence type="ECO:0000313" key="14">
    <source>
        <dbReference type="EMBL" id="EMR72489.1"/>
    </source>
</evidence>
<evidence type="ECO:0000256" key="10">
    <source>
        <dbReference type="ARBA" id="ARBA00029392"/>
    </source>
</evidence>
<evidence type="ECO:0000259" key="13">
    <source>
        <dbReference type="Pfam" id="PF02230"/>
    </source>
</evidence>
<dbReference type="InterPro" id="IPR003140">
    <property type="entry name" value="PLipase/COase/thioEstase"/>
</dbReference>
<evidence type="ECO:0000256" key="11">
    <source>
        <dbReference type="ARBA" id="ARBA00031195"/>
    </source>
</evidence>
<dbReference type="EMBL" id="KB705446">
    <property type="protein sequence ID" value="EMR72489.1"/>
    <property type="molecule type" value="Genomic_DNA"/>
</dbReference>
<evidence type="ECO:0000256" key="3">
    <source>
        <dbReference type="ARBA" id="ARBA00012423"/>
    </source>
</evidence>
<evidence type="ECO:0000256" key="2">
    <source>
        <dbReference type="ARBA" id="ARBA00006499"/>
    </source>
</evidence>
<name>M7T0Q1_EUTLA</name>
<dbReference type="GO" id="GO:0008474">
    <property type="term" value="F:palmitoyl-(protein) hydrolase activity"/>
    <property type="evidence" value="ECO:0007669"/>
    <property type="project" value="UniProtKB-EC"/>
</dbReference>
<evidence type="ECO:0000256" key="5">
    <source>
        <dbReference type="ARBA" id="ARBA00022487"/>
    </source>
</evidence>
<comment type="similarity">
    <text evidence="2">Belongs to the AB hydrolase superfamily. AB hydrolase 2 family.</text>
</comment>
<keyword evidence="7" id="KW-0378">Hydrolase</keyword>
<evidence type="ECO:0000256" key="12">
    <source>
        <dbReference type="ARBA" id="ARBA00047337"/>
    </source>
</evidence>
<protein>
    <recommendedName>
        <fullName evidence="4">Acyl-protein thioesterase 1</fullName>
        <ecNumber evidence="3">3.1.2.22</ecNumber>
    </recommendedName>
    <alternativeName>
        <fullName evidence="11">Palmitoyl-protein hydrolase</fullName>
    </alternativeName>
</protein>
<comment type="function">
    <text evidence="10">Hydrolyzes fatty acids from S-acylated cysteine residues in proteins with a strong preference for palmitoylated G-alpha proteins over other acyl substrates. Mediates the deacylation of G-alpha proteins such as GPA1 in vivo, but has weak or no activity toward palmitoylated Ras proteins. Has weak lysophospholipase activity in vitro; however such activity may not exist in vivo.</text>
</comment>
<evidence type="ECO:0000256" key="7">
    <source>
        <dbReference type="ARBA" id="ARBA00022801"/>
    </source>
</evidence>
<dbReference type="OrthoDB" id="2418081at2759"/>
<keyword evidence="6" id="KW-0963">Cytoplasm</keyword>
<proteinExistence type="inferred from homology"/>
<keyword evidence="9" id="KW-0443">Lipid metabolism</keyword>
<reference evidence="15" key="1">
    <citation type="journal article" date="2013" name="Genome Announc.">
        <title>Draft genome sequence of the grapevine dieback fungus Eutypa lata UCR-EL1.</title>
        <authorList>
            <person name="Blanco-Ulate B."/>
            <person name="Rolshausen P.E."/>
            <person name="Cantu D."/>
        </authorList>
    </citation>
    <scope>NUCLEOTIDE SEQUENCE [LARGE SCALE GENOMIC DNA]</scope>
    <source>
        <strain evidence="15">UCR-EL1</strain>
    </source>
</reference>
<evidence type="ECO:0000256" key="4">
    <source>
        <dbReference type="ARBA" id="ARBA00014923"/>
    </source>
</evidence>
<dbReference type="AlphaFoldDB" id="M7T0Q1"/>
<evidence type="ECO:0000256" key="6">
    <source>
        <dbReference type="ARBA" id="ARBA00022490"/>
    </source>
</evidence>
<dbReference type="PANTHER" id="PTHR10655:SF17">
    <property type="entry name" value="LYSOPHOSPHOLIPASE-LIKE PROTEIN 1"/>
    <property type="match status" value="1"/>
</dbReference>
<dbReference type="SUPFAM" id="SSF53474">
    <property type="entry name" value="alpha/beta-Hydrolases"/>
    <property type="match status" value="1"/>
</dbReference>
<organism evidence="14 15">
    <name type="scientific">Eutypa lata (strain UCR-EL1)</name>
    <name type="common">Grapevine dieback disease fungus</name>
    <name type="synonym">Eutypa armeniacae</name>
    <dbReference type="NCBI Taxonomy" id="1287681"/>
    <lineage>
        <taxon>Eukaryota</taxon>
        <taxon>Fungi</taxon>
        <taxon>Dikarya</taxon>
        <taxon>Ascomycota</taxon>
        <taxon>Pezizomycotina</taxon>
        <taxon>Sordariomycetes</taxon>
        <taxon>Xylariomycetidae</taxon>
        <taxon>Xylariales</taxon>
        <taxon>Diatrypaceae</taxon>
        <taxon>Eutypa</taxon>
    </lineage>
</organism>
<gene>
    <name evidence="14" type="ORF">UCREL1_458</name>
</gene>
<dbReference type="InterPro" id="IPR029058">
    <property type="entry name" value="AB_hydrolase_fold"/>
</dbReference>
<keyword evidence="15" id="KW-1185">Reference proteome</keyword>
<accession>M7T0Q1</accession>
<sequence length="230" mass="24939">MLKRAHTATVIFIHGLGDTGHGWASAVENWRRRSRLNEAKFILPHAPQIPITCNGGFVMSGWFDIFALGGNVEDLRSRQDEKGILATREYLNGLIQAEIDAGIPPERIVLGGFSQGAAMSLFTGLTGPNKLAGIVGLSSWLPLDTKFSEFLQKSDLNKKTPILMCHGTTDGVVPTQLGKLTSDLLKSTGFDVTFKLYPGMGHSACLEELDEVEAFLGSCLPLQGDKKPEL</sequence>
<dbReference type="HOGENOM" id="CLU_049413_3_8_1"/>
<dbReference type="Pfam" id="PF02230">
    <property type="entry name" value="Abhydrolase_2"/>
    <property type="match status" value="1"/>
</dbReference>
<comment type="catalytic activity">
    <reaction evidence="12">
        <text>S-hexadecanoyl-L-cysteinyl-[protein] + H2O = L-cysteinyl-[protein] + hexadecanoate + H(+)</text>
        <dbReference type="Rhea" id="RHEA:19233"/>
        <dbReference type="Rhea" id="RHEA-COMP:10131"/>
        <dbReference type="Rhea" id="RHEA-COMP:11032"/>
        <dbReference type="ChEBI" id="CHEBI:7896"/>
        <dbReference type="ChEBI" id="CHEBI:15377"/>
        <dbReference type="ChEBI" id="CHEBI:15378"/>
        <dbReference type="ChEBI" id="CHEBI:29950"/>
        <dbReference type="ChEBI" id="CHEBI:74151"/>
        <dbReference type="EC" id="3.1.2.22"/>
    </reaction>
</comment>
<dbReference type="GO" id="GO:0006631">
    <property type="term" value="P:fatty acid metabolic process"/>
    <property type="evidence" value="ECO:0007669"/>
    <property type="project" value="UniProtKB-KW"/>
</dbReference>
<evidence type="ECO:0000256" key="9">
    <source>
        <dbReference type="ARBA" id="ARBA00023098"/>
    </source>
</evidence>
<evidence type="ECO:0000313" key="15">
    <source>
        <dbReference type="Proteomes" id="UP000012174"/>
    </source>
</evidence>
<evidence type="ECO:0000256" key="1">
    <source>
        <dbReference type="ARBA" id="ARBA00004496"/>
    </source>
</evidence>
<dbReference type="EC" id="3.1.2.22" evidence="3"/>
<keyword evidence="8" id="KW-0276">Fatty acid metabolism</keyword>
<dbReference type="STRING" id="1287681.M7T0Q1"/>
<dbReference type="InterPro" id="IPR050565">
    <property type="entry name" value="LYPA1-2/EST-like"/>
</dbReference>
<dbReference type="GO" id="GO:0052689">
    <property type="term" value="F:carboxylic ester hydrolase activity"/>
    <property type="evidence" value="ECO:0007669"/>
    <property type="project" value="UniProtKB-KW"/>
</dbReference>
<dbReference type="PANTHER" id="PTHR10655">
    <property type="entry name" value="LYSOPHOSPHOLIPASE-RELATED"/>
    <property type="match status" value="1"/>
</dbReference>
<evidence type="ECO:0000256" key="8">
    <source>
        <dbReference type="ARBA" id="ARBA00022832"/>
    </source>
</evidence>
<dbReference type="Proteomes" id="UP000012174">
    <property type="component" value="Unassembled WGS sequence"/>
</dbReference>
<feature type="domain" description="Phospholipase/carboxylesterase/thioesterase" evidence="13">
    <location>
        <begin position="4"/>
        <end position="219"/>
    </location>
</feature>
<dbReference type="eggNOG" id="KOG2112">
    <property type="taxonomic scope" value="Eukaryota"/>
</dbReference>
<keyword evidence="5" id="KW-0719">Serine esterase</keyword>
<dbReference type="GO" id="GO:0005737">
    <property type="term" value="C:cytoplasm"/>
    <property type="evidence" value="ECO:0007669"/>
    <property type="project" value="UniProtKB-SubCell"/>
</dbReference>
<dbReference type="FunFam" id="3.40.50.1820:FF:000010">
    <property type="entry name" value="Acyl-protein thioesterase 2"/>
    <property type="match status" value="1"/>
</dbReference>
<comment type="subcellular location">
    <subcellularLocation>
        <location evidence="1">Cytoplasm</location>
    </subcellularLocation>
</comment>
<dbReference type="Gene3D" id="3.40.50.1820">
    <property type="entry name" value="alpha/beta hydrolase"/>
    <property type="match status" value="1"/>
</dbReference>
<dbReference type="KEGG" id="ela:UCREL1_458"/>